<dbReference type="AlphaFoldDB" id="A0A1I2EK94"/>
<evidence type="ECO:0000259" key="4">
    <source>
        <dbReference type="PROSITE" id="PS50043"/>
    </source>
</evidence>
<dbReference type="InterPro" id="IPR000792">
    <property type="entry name" value="Tscrpt_reg_LuxR_C"/>
</dbReference>
<dbReference type="InterPro" id="IPR036388">
    <property type="entry name" value="WH-like_DNA-bd_sf"/>
</dbReference>
<proteinExistence type="predicted"/>
<evidence type="ECO:0000313" key="5">
    <source>
        <dbReference type="EMBL" id="SFE92821.1"/>
    </source>
</evidence>
<dbReference type="PROSITE" id="PS50043">
    <property type="entry name" value="HTH_LUXR_2"/>
    <property type="match status" value="1"/>
</dbReference>
<dbReference type="EMBL" id="FONT01000006">
    <property type="protein sequence ID" value="SFE92821.1"/>
    <property type="molecule type" value="Genomic_DNA"/>
</dbReference>
<dbReference type="Pfam" id="PF00196">
    <property type="entry name" value="GerE"/>
    <property type="match status" value="1"/>
</dbReference>
<keyword evidence="1" id="KW-0805">Transcription regulation</keyword>
<name>A0A1I2EK94_9BACI</name>
<dbReference type="SUPFAM" id="SSF46894">
    <property type="entry name" value="C-terminal effector domain of the bipartite response regulators"/>
    <property type="match status" value="1"/>
</dbReference>
<organism evidence="5 6">
    <name type="scientific">Alteribacillus iranensis</name>
    <dbReference type="NCBI Taxonomy" id="930128"/>
    <lineage>
        <taxon>Bacteria</taxon>
        <taxon>Bacillati</taxon>
        <taxon>Bacillota</taxon>
        <taxon>Bacilli</taxon>
        <taxon>Bacillales</taxon>
        <taxon>Bacillaceae</taxon>
        <taxon>Alteribacillus</taxon>
    </lineage>
</organism>
<dbReference type="Gene3D" id="1.10.10.10">
    <property type="entry name" value="Winged helix-like DNA-binding domain superfamily/Winged helix DNA-binding domain"/>
    <property type="match status" value="1"/>
</dbReference>
<dbReference type="GO" id="GO:0003677">
    <property type="term" value="F:DNA binding"/>
    <property type="evidence" value="ECO:0007669"/>
    <property type="project" value="UniProtKB-KW"/>
</dbReference>
<dbReference type="InterPro" id="IPR016032">
    <property type="entry name" value="Sig_transdc_resp-reg_C-effctor"/>
</dbReference>
<evidence type="ECO:0000256" key="1">
    <source>
        <dbReference type="ARBA" id="ARBA00023015"/>
    </source>
</evidence>
<dbReference type="SMART" id="SM00421">
    <property type="entry name" value="HTH_LUXR"/>
    <property type="match status" value="1"/>
</dbReference>
<feature type="domain" description="HTH luxR-type" evidence="4">
    <location>
        <begin position="166"/>
        <end position="231"/>
    </location>
</feature>
<evidence type="ECO:0000313" key="6">
    <source>
        <dbReference type="Proteomes" id="UP000199516"/>
    </source>
</evidence>
<keyword evidence="2" id="KW-0238">DNA-binding</keyword>
<dbReference type="OrthoDB" id="2965189at2"/>
<accession>A0A1I2EK94</accession>
<keyword evidence="6" id="KW-1185">Reference proteome</keyword>
<dbReference type="CDD" id="cd06170">
    <property type="entry name" value="LuxR_C_like"/>
    <property type="match status" value="1"/>
</dbReference>
<dbReference type="STRING" id="930128.SAMN05192532_10641"/>
<gene>
    <name evidence="5" type="ORF">SAMN05192532_10641</name>
</gene>
<reference evidence="5 6" key="1">
    <citation type="submission" date="2016-10" db="EMBL/GenBank/DDBJ databases">
        <authorList>
            <person name="de Groot N.N."/>
        </authorList>
    </citation>
    <scope>NUCLEOTIDE SEQUENCE [LARGE SCALE GENOMIC DNA]</scope>
    <source>
        <strain evidence="5 6">DSM 23995</strain>
    </source>
</reference>
<dbReference type="GO" id="GO:0006355">
    <property type="term" value="P:regulation of DNA-templated transcription"/>
    <property type="evidence" value="ECO:0007669"/>
    <property type="project" value="InterPro"/>
</dbReference>
<dbReference type="PANTHER" id="PTHR44688:SF16">
    <property type="entry name" value="DNA-BINDING TRANSCRIPTIONAL ACTIVATOR DEVR_DOSR"/>
    <property type="match status" value="1"/>
</dbReference>
<evidence type="ECO:0000256" key="2">
    <source>
        <dbReference type="ARBA" id="ARBA00023125"/>
    </source>
</evidence>
<dbReference type="PROSITE" id="PS00622">
    <property type="entry name" value="HTH_LUXR_1"/>
    <property type="match status" value="1"/>
</dbReference>
<dbReference type="PRINTS" id="PR00038">
    <property type="entry name" value="HTHLUXR"/>
</dbReference>
<dbReference type="Proteomes" id="UP000199516">
    <property type="component" value="Unassembled WGS sequence"/>
</dbReference>
<sequence length="236" mass="27402">MIQANLTKSTVAKRPILFLDTKDNTSFLSKLSNQHGKEVEEITSQQVCSCVEFGLKKDCVYYSVCDEDTLIQKAYELRRVPSSFRLAVNVSVNDIQVVDSLFREEAVSIILASDRERKQWGKHFERAQSFHVYVDPLFQPYLIEKYREMKSEVEHESEEKDLRLDTEKALTVLSQAEARILEKILEGKSNRRIAEEYFLSVATVNNHVSHIAKKMNAKDRTHTVKRAIEEDWVIFK</sequence>
<dbReference type="PANTHER" id="PTHR44688">
    <property type="entry name" value="DNA-BINDING TRANSCRIPTIONAL ACTIVATOR DEVR_DOSR"/>
    <property type="match status" value="1"/>
</dbReference>
<dbReference type="RefSeq" id="WP_091662653.1">
    <property type="nucleotide sequence ID" value="NZ_FONT01000006.1"/>
</dbReference>
<evidence type="ECO:0000256" key="3">
    <source>
        <dbReference type="ARBA" id="ARBA00023163"/>
    </source>
</evidence>
<protein>
    <submittedName>
        <fullName evidence="5">Regulatory protein, luxR family</fullName>
    </submittedName>
</protein>
<keyword evidence="3" id="KW-0804">Transcription</keyword>